<dbReference type="EMBL" id="AP011526">
    <property type="protein sequence ID" value="BAP62020.1"/>
    <property type="molecule type" value="Genomic_DNA"/>
</dbReference>
<keyword evidence="4" id="KW-0282">Flagellum</keyword>
<dbReference type="RefSeq" id="WP_011171615.1">
    <property type="nucleotide sequence ID" value="NZ_AP011526.1"/>
</dbReference>
<evidence type="ECO:0000313" key="5">
    <source>
        <dbReference type="Proteomes" id="UP000264208"/>
    </source>
</evidence>
<dbReference type="GeneID" id="41280317"/>
<sequence length="135" mass="15242">MNTAALSSILLESQKPAKLEAVPEDAFSLIFAFKWLEYLSERVGQSNIADILEFYYNLGWLSDNAISGLLKFSKGIKIEDDDIASPSGKLTIADHLVSLLFIERLNGKKISSEVLDKLEWEIRRIKRGAEQYYGI</sequence>
<accession>A0A2Z5PFQ1</accession>
<reference evidence="4 5" key="1">
    <citation type="submission" date="2009-06" db="EMBL/GenBank/DDBJ databases">
        <title>Molecular Evidence for Microbiologically Influenced Corrosion from genome of Methanogen.</title>
        <authorList>
            <person name="Ito N."/>
            <person name="Tsurumaru H."/>
            <person name="Shimizu A."/>
            <person name="Harada T."/>
            <person name="Hosoyama A."/>
            <person name="Horikawa H."/>
            <person name="Wakai S."/>
            <person name="Sasaki K."/>
            <person name="Nishijima K."/>
            <person name="Ataku H."/>
            <person name="Yamazaki J."/>
            <person name="Mise M."/>
            <person name="Yamazaki S."/>
            <person name="Tanikawa S."/>
            <person name="Harayama S."/>
            <person name="Fujita N."/>
        </authorList>
    </citation>
    <scope>NUCLEOTIDE SEQUENCE [LARGE SCALE GENOMIC DNA]</scope>
    <source>
        <strain evidence="5">KA1 ( NBRC 102054)</strain>
    </source>
</reference>
<evidence type="ECO:0000256" key="2">
    <source>
        <dbReference type="ARBA" id="ARBA00022440"/>
    </source>
</evidence>
<dbReference type="InterPro" id="IPR052494">
    <property type="entry name" value="Flagella_assembly_related"/>
</dbReference>
<protein>
    <submittedName>
        <fullName evidence="4">Flagellar accessory protein E</fullName>
    </submittedName>
</protein>
<name>A0A2Z5PFQ1_METMI</name>
<feature type="domain" description="Archaeal flagella protein FlaD/E" evidence="3">
    <location>
        <begin position="15"/>
        <end position="107"/>
    </location>
</feature>
<organism evidence="4 5">
    <name type="scientific">Methanococcus maripaludis KA1</name>
    <dbReference type="NCBI Taxonomy" id="637914"/>
    <lineage>
        <taxon>Archaea</taxon>
        <taxon>Methanobacteriati</taxon>
        <taxon>Methanobacteriota</taxon>
        <taxon>Methanomada group</taxon>
        <taxon>Methanococci</taxon>
        <taxon>Methanococcales</taxon>
        <taxon>Methanococcaceae</taxon>
        <taxon>Methanococcus</taxon>
    </lineage>
</organism>
<dbReference type="GeneID" id="10983257"/>
<dbReference type="Proteomes" id="UP000264208">
    <property type="component" value="Chromosome"/>
</dbReference>
<dbReference type="PANTHER" id="PTHR40698">
    <property type="entry name" value="FLAGELLA-RELATED PROTEIN E-RELATED-RELATED"/>
    <property type="match status" value="1"/>
</dbReference>
<keyword evidence="4" id="KW-0966">Cell projection</keyword>
<evidence type="ECO:0000256" key="1">
    <source>
        <dbReference type="ARBA" id="ARBA00004618"/>
    </source>
</evidence>
<evidence type="ECO:0000259" key="3">
    <source>
        <dbReference type="Pfam" id="PF04659"/>
    </source>
</evidence>
<comment type="subcellular location">
    <subcellularLocation>
        <location evidence="1">Archaeal flagellum</location>
    </subcellularLocation>
</comment>
<keyword evidence="4" id="KW-0969">Cilium</keyword>
<dbReference type="PANTHER" id="PTHR40698:SF1">
    <property type="entry name" value="FLAGELLA-RELATED PROTEIN D-RELATED"/>
    <property type="match status" value="1"/>
</dbReference>
<dbReference type="AlphaFoldDB" id="A0A2Z5PFQ1"/>
<dbReference type="InterPro" id="IPR006752">
    <property type="entry name" value="Arch_fla_DE"/>
</dbReference>
<gene>
    <name evidence="4" type="primary">flaE</name>
    <name evidence="4" type="ORF">MMKA1_19030</name>
</gene>
<keyword evidence="2" id="KW-0974">Archaeal flagellum</keyword>
<dbReference type="GO" id="GO:0097589">
    <property type="term" value="C:archaeal-type flagellum"/>
    <property type="evidence" value="ECO:0007669"/>
    <property type="project" value="UniProtKB-SubCell"/>
</dbReference>
<dbReference type="KEGG" id="mmak:MMKA1_19030"/>
<dbReference type="GO" id="GO:0097588">
    <property type="term" value="P:archaeal or bacterial-type flagellum-dependent cell motility"/>
    <property type="evidence" value="ECO:0007669"/>
    <property type="project" value="InterPro"/>
</dbReference>
<dbReference type="Pfam" id="PF04659">
    <property type="entry name" value="Arch_fla_DE"/>
    <property type="match status" value="1"/>
</dbReference>
<proteinExistence type="predicted"/>
<evidence type="ECO:0000313" key="4">
    <source>
        <dbReference type="EMBL" id="BAP62020.1"/>
    </source>
</evidence>